<dbReference type="EMBL" id="QTJV01000001">
    <property type="protein sequence ID" value="RFM36978.1"/>
    <property type="molecule type" value="Genomic_DNA"/>
</dbReference>
<dbReference type="Pfam" id="PF14435">
    <property type="entry name" value="SUKH-4"/>
    <property type="match status" value="1"/>
</dbReference>
<comment type="caution">
    <text evidence="1">The sequence shown here is derived from an EMBL/GenBank/DDBJ whole genome shotgun (WGS) entry which is preliminary data.</text>
</comment>
<evidence type="ECO:0000313" key="2">
    <source>
        <dbReference type="Proteomes" id="UP000261174"/>
    </source>
</evidence>
<dbReference type="Proteomes" id="UP000261174">
    <property type="component" value="Unassembled WGS sequence"/>
</dbReference>
<name>A0A3E1PAC4_9BACT</name>
<evidence type="ECO:0000313" key="1">
    <source>
        <dbReference type="EMBL" id="RFM36978.1"/>
    </source>
</evidence>
<dbReference type="RefSeq" id="WP_116852298.1">
    <property type="nucleotide sequence ID" value="NZ_QTJV01000001.1"/>
</dbReference>
<dbReference type="InterPro" id="IPR025851">
    <property type="entry name" value="SUKH-4"/>
</dbReference>
<protein>
    <recommendedName>
        <fullName evidence="3">SMI1/KNR4 family protein</fullName>
    </recommendedName>
</protein>
<dbReference type="OrthoDB" id="3384349at2"/>
<organism evidence="1 2">
    <name type="scientific">Chitinophaga silvisoli</name>
    <dbReference type="NCBI Taxonomy" id="2291814"/>
    <lineage>
        <taxon>Bacteria</taxon>
        <taxon>Pseudomonadati</taxon>
        <taxon>Bacteroidota</taxon>
        <taxon>Chitinophagia</taxon>
        <taxon>Chitinophagales</taxon>
        <taxon>Chitinophagaceae</taxon>
        <taxon>Chitinophaga</taxon>
    </lineage>
</organism>
<keyword evidence="2" id="KW-1185">Reference proteome</keyword>
<sequence>MLTIEQLQELYSTGAHVFTESHLADIALPAETKIWLTDTGLPDSHQLALDVRFLGEAAPVVIQNRKFLPIAYQWEIVHPIGLEEHTGAVYNIDNNEAVYINKDIQSFLTLLYYYKHSPQQLENYIKEEDPSAIENQESFWSLVLKKINL</sequence>
<dbReference type="AlphaFoldDB" id="A0A3E1PAC4"/>
<gene>
    <name evidence="1" type="ORF">DXN04_05635</name>
</gene>
<proteinExistence type="predicted"/>
<reference evidence="1 2" key="1">
    <citation type="submission" date="2018-08" db="EMBL/GenBank/DDBJ databases">
        <title>Chitinophaga sp. K20C18050901, a novel bacterium isolated from forest soil.</title>
        <authorList>
            <person name="Wang C."/>
        </authorList>
    </citation>
    <scope>NUCLEOTIDE SEQUENCE [LARGE SCALE GENOMIC DNA]</scope>
    <source>
        <strain evidence="1 2">K20C18050901</strain>
    </source>
</reference>
<accession>A0A3E1PAC4</accession>
<evidence type="ECO:0008006" key="3">
    <source>
        <dbReference type="Google" id="ProtNLM"/>
    </source>
</evidence>